<dbReference type="Proteomes" id="UP000070371">
    <property type="component" value="Chromosome"/>
</dbReference>
<sequence length="197" mass="21910">MRLIGCSPNKHAVIRRTKLADRKAREDKAAELADKEASIAHREAELTEAVEAMSEVFEAVEIGEAVVENGQFFLSRWPDIIARMRGDGRDDVSAPVRKLINGFVGLVVRLTKWGQDSDGPEVQEDDGPSFGRYPLIRTPLRPVLDETHFQLEGLTNSLPCHEPRVRLSVSWLKTDPSTPRGRSISVADDFEHGILAS</sequence>
<gene>
    <name evidence="1" type="ORF">RC74_11690</name>
</gene>
<name>A0A126V109_9RHOB</name>
<dbReference type="EMBL" id="CP014327">
    <property type="protein sequence ID" value="AML51837.1"/>
    <property type="molecule type" value="Genomic_DNA"/>
</dbReference>
<evidence type="ECO:0000313" key="2">
    <source>
        <dbReference type="Proteomes" id="UP000070371"/>
    </source>
</evidence>
<evidence type="ECO:0000313" key="1">
    <source>
        <dbReference type="EMBL" id="AML51837.1"/>
    </source>
</evidence>
<dbReference type="KEGG" id="hat:RC74_11690"/>
<dbReference type="RefSeq" id="WP_062628230.1">
    <property type="nucleotide sequence ID" value="NZ_CP014327.1"/>
</dbReference>
<protein>
    <submittedName>
        <fullName evidence="1">Uncharacterized protein</fullName>
    </submittedName>
</protein>
<accession>A0A126V109</accession>
<proteinExistence type="predicted"/>
<dbReference type="OrthoDB" id="6183171at2"/>
<dbReference type="AlphaFoldDB" id="A0A126V109"/>
<reference evidence="1 2" key="1">
    <citation type="submission" date="2016-02" db="EMBL/GenBank/DDBJ databases">
        <title>Complete genome sequence of Halocynthiibacter arcticus PAMC 20958t from arctic marine sediment.</title>
        <authorList>
            <person name="Lee Y.M."/>
            <person name="Baek K."/>
            <person name="Lee H.K."/>
            <person name="Shin S.C."/>
        </authorList>
    </citation>
    <scope>NUCLEOTIDE SEQUENCE [LARGE SCALE GENOMIC DNA]</scope>
    <source>
        <strain evidence="1">PAMC 20958</strain>
    </source>
</reference>
<organism evidence="1 2">
    <name type="scientific">Falsihalocynthiibacter arcticus</name>
    <dbReference type="NCBI Taxonomy" id="1579316"/>
    <lineage>
        <taxon>Bacteria</taxon>
        <taxon>Pseudomonadati</taxon>
        <taxon>Pseudomonadota</taxon>
        <taxon>Alphaproteobacteria</taxon>
        <taxon>Rhodobacterales</taxon>
        <taxon>Roseobacteraceae</taxon>
        <taxon>Falsihalocynthiibacter</taxon>
    </lineage>
</organism>
<keyword evidence="2" id="KW-1185">Reference proteome</keyword>